<dbReference type="AlphaFoldDB" id="A0A249PBN3"/>
<evidence type="ECO:0000256" key="1">
    <source>
        <dbReference type="SAM" id="MobiDB-lite"/>
    </source>
</evidence>
<dbReference type="KEGG" id="esj:SJ05684_c18790"/>
<feature type="region of interest" description="Disordered" evidence="1">
    <location>
        <begin position="1"/>
        <end position="21"/>
    </location>
</feature>
<dbReference type="EMBL" id="CP023067">
    <property type="protein sequence ID" value="ASY63321.1"/>
    <property type="molecule type" value="Genomic_DNA"/>
</dbReference>
<name>A0A249PBN3_9HYPH</name>
<accession>A0A249PBN3</accession>
<organism evidence="2 3">
    <name type="scientific">Sinorhizobium sojae CCBAU 05684</name>
    <dbReference type="NCBI Taxonomy" id="716928"/>
    <lineage>
        <taxon>Bacteria</taxon>
        <taxon>Pseudomonadati</taxon>
        <taxon>Pseudomonadota</taxon>
        <taxon>Alphaproteobacteria</taxon>
        <taxon>Hyphomicrobiales</taxon>
        <taxon>Rhizobiaceae</taxon>
        <taxon>Sinorhizobium/Ensifer group</taxon>
        <taxon>Sinorhizobium</taxon>
    </lineage>
</organism>
<protein>
    <submittedName>
        <fullName evidence="2">Uncharacterized protein</fullName>
    </submittedName>
</protein>
<dbReference type="Proteomes" id="UP000217211">
    <property type="component" value="Chromosome"/>
</dbReference>
<evidence type="ECO:0000313" key="2">
    <source>
        <dbReference type="EMBL" id="ASY63321.1"/>
    </source>
</evidence>
<sequence length="48" mass="5426">MICRRRAEAPQIGPAQPHHTEMARHVQWPYPAAATSFVEEATGRREIA</sequence>
<proteinExistence type="predicted"/>
<reference evidence="2 3" key="1">
    <citation type="submission" date="2017-08" db="EMBL/GenBank/DDBJ databases">
        <title>Multipartite genome sequences of Sinorhizobium species nodulating soybeans.</title>
        <authorList>
            <person name="Tian C.F."/>
        </authorList>
    </citation>
    <scope>NUCLEOTIDE SEQUENCE [LARGE SCALE GENOMIC DNA]</scope>
    <source>
        <strain evidence="2 3">CCBAU 05684</strain>
    </source>
</reference>
<evidence type="ECO:0000313" key="3">
    <source>
        <dbReference type="Proteomes" id="UP000217211"/>
    </source>
</evidence>
<keyword evidence="3" id="KW-1185">Reference proteome</keyword>
<gene>
    <name evidence="2" type="ORF">SJ05684_c18790</name>
</gene>